<name>A0A426ZYW2_ENSVE</name>
<organism evidence="1 2">
    <name type="scientific">Ensete ventricosum</name>
    <name type="common">Abyssinian banana</name>
    <name type="synonym">Musa ensete</name>
    <dbReference type="NCBI Taxonomy" id="4639"/>
    <lineage>
        <taxon>Eukaryota</taxon>
        <taxon>Viridiplantae</taxon>
        <taxon>Streptophyta</taxon>
        <taxon>Embryophyta</taxon>
        <taxon>Tracheophyta</taxon>
        <taxon>Spermatophyta</taxon>
        <taxon>Magnoliopsida</taxon>
        <taxon>Liliopsida</taxon>
        <taxon>Zingiberales</taxon>
        <taxon>Musaceae</taxon>
        <taxon>Ensete</taxon>
    </lineage>
</organism>
<sequence length="111" mass="12471">MKYDHVLKWLMQARLLERTPSMSDLNEVVFGQEHLSRNDLAFVFCLKLKFFDKVNTRLAAAEEALALSIWTTSTICHALSLETGNINKLSAGRPLSHSVVHHTHDSSIPVA</sequence>
<evidence type="ECO:0000313" key="1">
    <source>
        <dbReference type="EMBL" id="RRT69154.1"/>
    </source>
</evidence>
<reference evidence="1 2" key="1">
    <citation type="journal article" date="2014" name="Agronomy (Basel)">
        <title>A Draft Genome Sequence for Ensete ventricosum, the Drought-Tolerant Tree Against Hunger.</title>
        <authorList>
            <person name="Harrison J."/>
            <person name="Moore K.A."/>
            <person name="Paszkiewicz K."/>
            <person name="Jones T."/>
            <person name="Grant M."/>
            <person name="Ambacheew D."/>
            <person name="Muzemil S."/>
            <person name="Studholme D.J."/>
        </authorList>
    </citation>
    <scope>NUCLEOTIDE SEQUENCE [LARGE SCALE GENOMIC DNA]</scope>
</reference>
<accession>A0A426ZYW2</accession>
<gene>
    <name evidence="1" type="ORF">B296_00037658</name>
</gene>
<dbReference type="EMBL" id="AMZH03004444">
    <property type="protein sequence ID" value="RRT69154.1"/>
    <property type="molecule type" value="Genomic_DNA"/>
</dbReference>
<protein>
    <submittedName>
        <fullName evidence="1">Uncharacterized protein</fullName>
    </submittedName>
</protein>
<dbReference type="AlphaFoldDB" id="A0A426ZYW2"/>
<proteinExistence type="predicted"/>
<comment type="caution">
    <text evidence="1">The sequence shown here is derived from an EMBL/GenBank/DDBJ whole genome shotgun (WGS) entry which is preliminary data.</text>
</comment>
<evidence type="ECO:0000313" key="2">
    <source>
        <dbReference type="Proteomes" id="UP000287651"/>
    </source>
</evidence>
<dbReference type="Proteomes" id="UP000287651">
    <property type="component" value="Unassembled WGS sequence"/>
</dbReference>